<dbReference type="AlphaFoldDB" id="A0AAV0XTT9"/>
<name>A0AAV0XTT9_9HEMI</name>
<sequence length="143" mass="15633">MVRKCTIGCSSGHLNSVHVHSKVKTEILNKYASACKPSQVSTACTRASSPRHDYLGECVLRALALPRLALSLAEIFTETISANVYCRHNASSTLSRACLVYEIERGEVRRGASSILSPNRREATIYILVLFSCSYLAVKNGRG</sequence>
<gene>
    <name evidence="1" type="ORF">MEUPH1_LOCUS25915</name>
</gene>
<organism evidence="1 2">
    <name type="scientific">Macrosiphum euphorbiae</name>
    <name type="common">potato aphid</name>
    <dbReference type="NCBI Taxonomy" id="13131"/>
    <lineage>
        <taxon>Eukaryota</taxon>
        <taxon>Metazoa</taxon>
        <taxon>Ecdysozoa</taxon>
        <taxon>Arthropoda</taxon>
        <taxon>Hexapoda</taxon>
        <taxon>Insecta</taxon>
        <taxon>Pterygota</taxon>
        <taxon>Neoptera</taxon>
        <taxon>Paraneoptera</taxon>
        <taxon>Hemiptera</taxon>
        <taxon>Sternorrhyncha</taxon>
        <taxon>Aphidomorpha</taxon>
        <taxon>Aphidoidea</taxon>
        <taxon>Aphididae</taxon>
        <taxon>Macrosiphini</taxon>
        <taxon>Macrosiphum</taxon>
    </lineage>
</organism>
<protein>
    <submittedName>
        <fullName evidence="1">Uncharacterized protein</fullName>
    </submittedName>
</protein>
<dbReference type="Proteomes" id="UP001160148">
    <property type="component" value="Unassembled WGS sequence"/>
</dbReference>
<dbReference type="EMBL" id="CARXXK010001017">
    <property type="protein sequence ID" value="CAI6371975.1"/>
    <property type="molecule type" value="Genomic_DNA"/>
</dbReference>
<keyword evidence="2" id="KW-1185">Reference proteome</keyword>
<comment type="caution">
    <text evidence="1">The sequence shown here is derived from an EMBL/GenBank/DDBJ whole genome shotgun (WGS) entry which is preliminary data.</text>
</comment>
<reference evidence="1 2" key="1">
    <citation type="submission" date="2023-01" db="EMBL/GenBank/DDBJ databases">
        <authorList>
            <person name="Whitehead M."/>
        </authorList>
    </citation>
    <scope>NUCLEOTIDE SEQUENCE [LARGE SCALE GENOMIC DNA]</scope>
</reference>
<accession>A0AAV0XTT9</accession>
<evidence type="ECO:0000313" key="1">
    <source>
        <dbReference type="EMBL" id="CAI6371975.1"/>
    </source>
</evidence>
<evidence type="ECO:0000313" key="2">
    <source>
        <dbReference type="Proteomes" id="UP001160148"/>
    </source>
</evidence>
<proteinExistence type="predicted"/>